<evidence type="ECO:0008006" key="9">
    <source>
        <dbReference type="Google" id="ProtNLM"/>
    </source>
</evidence>
<evidence type="ECO:0000256" key="3">
    <source>
        <dbReference type="ARBA" id="ARBA00022737"/>
    </source>
</evidence>
<organism evidence="7 8">
    <name type="scientific">Chitiniphilus purpureus</name>
    <dbReference type="NCBI Taxonomy" id="2981137"/>
    <lineage>
        <taxon>Bacteria</taxon>
        <taxon>Pseudomonadati</taxon>
        <taxon>Pseudomonadota</taxon>
        <taxon>Betaproteobacteria</taxon>
        <taxon>Neisseriales</taxon>
        <taxon>Chitinibacteraceae</taxon>
        <taxon>Chitiniphilus</taxon>
    </lineage>
</organism>
<evidence type="ECO:0000256" key="5">
    <source>
        <dbReference type="ARBA" id="ARBA00038253"/>
    </source>
</evidence>
<gene>
    <name evidence="7" type="ORF">N8I74_19235</name>
</gene>
<dbReference type="Gene3D" id="1.25.40.10">
    <property type="entry name" value="Tetratricopeptide repeat domain"/>
    <property type="match status" value="3"/>
</dbReference>
<dbReference type="InterPro" id="IPR051476">
    <property type="entry name" value="Bac_ResReg_Asp_Phosphatase"/>
</dbReference>
<dbReference type="Proteomes" id="UP001061302">
    <property type="component" value="Chromosome"/>
</dbReference>
<feature type="repeat" description="TPR" evidence="6">
    <location>
        <begin position="128"/>
        <end position="161"/>
    </location>
</feature>
<comment type="similarity">
    <text evidence="5">Belongs to the Rap family.</text>
</comment>
<keyword evidence="4 6" id="KW-0802">TPR repeat</keyword>
<protein>
    <recommendedName>
        <fullName evidence="9">Tetratricopeptide repeat protein</fullName>
    </recommendedName>
</protein>
<dbReference type="Pfam" id="PF13181">
    <property type="entry name" value="TPR_8"/>
    <property type="match status" value="1"/>
</dbReference>
<evidence type="ECO:0000313" key="7">
    <source>
        <dbReference type="EMBL" id="UXY15417.1"/>
    </source>
</evidence>
<comment type="subcellular location">
    <subcellularLocation>
        <location evidence="1">Cytoplasm</location>
    </subcellularLocation>
</comment>
<dbReference type="PROSITE" id="PS50005">
    <property type="entry name" value="TPR"/>
    <property type="match status" value="1"/>
</dbReference>
<dbReference type="SMART" id="SM00028">
    <property type="entry name" value="TPR"/>
    <property type="match status" value="6"/>
</dbReference>
<dbReference type="PANTHER" id="PTHR46630">
    <property type="entry name" value="TETRATRICOPEPTIDE REPEAT PROTEIN 29"/>
    <property type="match status" value="1"/>
</dbReference>
<dbReference type="InterPro" id="IPR011990">
    <property type="entry name" value="TPR-like_helical_dom_sf"/>
</dbReference>
<keyword evidence="2" id="KW-0963">Cytoplasm</keyword>
<dbReference type="InterPro" id="IPR019734">
    <property type="entry name" value="TPR_rpt"/>
</dbReference>
<evidence type="ECO:0000256" key="6">
    <source>
        <dbReference type="PROSITE-ProRule" id="PRU00339"/>
    </source>
</evidence>
<dbReference type="EMBL" id="CP106753">
    <property type="protein sequence ID" value="UXY15417.1"/>
    <property type="molecule type" value="Genomic_DNA"/>
</dbReference>
<evidence type="ECO:0000313" key="8">
    <source>
        <dbReference type="Proteomes" id="UP001061302"/>
    </source>
</evidence>
<proteinExistence type="inferred from homology"/>
<accession>A0ABY6DM40</accession>
<evidence type="ECO:0000256" key="2">
    <source>
        <dbReference type="ARBA" id="ARBA00022490"/>
    </source>
</evidence>
<reference evidence="7" key="1">
    <citation type="submission" date="2022-10" db="EMBL/GenBank/DDBJ databases">
        <title>Chitiniphilus purpureus sp. nov., a novel chitin-degrading bacterium isolated from crawfish pond sediment.</title>
        <authorList>
            <person name="Li K."/>
        </authorList>
    </citation>
    <scope>NUCLEOTIDE SEQUENCE</scope>
    <source>
        <strain evidence="7">CD1</strain>
    </source>
</reference>
<dbReference type="PANTHER" id="PTHR46630:SF1">
    <property type="entry name" value="TETRATRICOPEPTIDE REPEAT PROTEIN 29"/>
    <property type="match status" value="1"/>
</dbReference>
<evidence type="ECO:0000256" key="1">
    <source>
        <dbReference type="ARBA" id="ARBA00004496"/>
    </source>
</evidence>
<dbReference type="SUPFAM" id="SSF48452">
    <property type="entry name" value="TPR-like"/>
    <property type="match status" value="2"/>
</dbReference>
<dbReference type="RefSeq" id="WP_263124825.1">
    <property type="nucleotide sequence ID" value="NZ_CP106753.1"/>
</dbReference>
<evidence type="ECO:0000256" key="4">
    <source>
        <dbReference type="ARBA" id="ARBA00022803"/>
    </source>
</evidence>
<keyword evidence="8" id="KW-1185">Reference proteome</keyword>
<name>A0ABY6DM40_9NEIS</name>
<keyword evidence="3" id="KW-0677">Repeat</keyword>
<sequence>MNTAEFADIASLIQMSEQLTYTEPETSLKLAEAATRLASSCNDPQLAARAWRRHGCMLFAFGHIPDGQVSHLKALTIAETEDLATLRGELLQELAGAYYTQGEFDEAIDYWADCLADNNPAFSAATRIYAYIGLGQVYFAHEQFEMALQQHQNAADLLEDGMSDELHARVLINLAADQLALQQYNTAQQTLERAWPLALAEGHKEYQGEILVYWAHVALGCGDTQGAWQFLSKARALRRVWHWGETSEMMLHGRILIAEGKQEEARQAIHRALERSNEIGTDHKTFKAHHLLAHIYSELGNQAAAEQHHRLYQEAYKRIISTSTYSKLKDLEVRLAY</sequence>